<protein>
    <recommendedName>
        <fullName evidence="4">DUF4307 domain-containing protein</fullName>
    </recommendedName>
</protein>
<keyword evidence="1" id="KW-0812">Transmembrane</keyword>
<dbReference type="InterPro" id="IPR025443">
    <property type="entry name" value="DUF4307"/>
</dbReference>
<dbReference type="RefSeq" id="WP_025252420.1">
    <property type="nucleotide sequence ID" value="NZ_CP004353.1"/>
</dbReference>
<accession>W5Y7C8</accession>
<keyword evidence="1" id="KW-0472">Membrane</keyword>
<gene>
    <name evidence="2" type="ORF">B843_04970</name>
</gene>
<evidence type="ECO:0000256" key="1">
    <source>
        <dbReference type="SAM" id="Phobius"/>
    </source>
</evidence>
<sequence length="142" mass="15603">MTSPSQRQRYAKESSQSTWSGKLVAIFAVVIVIAFIVAGVKYVNSQVNKTISAKTATVEQVSGTIMRQWLDVTRKHTDRVSYCIVKAVDYDKNEVGRREVIIPAGGDKVQRIEVDITTTVPAASADVYGCSEDLPFYLSVPS</sequence>
<dbReference type="PATRIC" id="fig|1224164.3.peg.991"/>
<reference evidence="2 3" key="1">
    <citation type="submission" date="2013-02" db="EMBL/GenBank/DDBJ databases">
        <title>The complete genome sequence of Corynebacterium vitaeruminis DSM 20294.</title>
        <authorList>
            <person name="Ruckert C."/>
            <person name="Albersmeier A."/>
            <person name="Kalinowski J."/>
        </authorList>
    </citation>
    <scope>NUCLEOTIDE SEQUENCE [LARGE SCALE GENOMIC DNA]</scope>
    <source>
        <strain evidence="3">ATCC 10234</strain>
    </source>
</reference>
<dbReference type="Pfam" id="PF14155">
    <property type="entry name" value="DUF4307"/>
    <property type="match status" value="1"/>
</dbReference>
<dbReference type="AlphaFoldDB" id="W5Y7C8"/>
<dbReference type="EMBL" id="CP004353">
    <property type="protein sequence ID" value="AHI22383.1"/>
    <property type="molecule type" value="Genomic_DNA"/>
</dbReference>
<keyword evidence="3" id="KW-1185">Reference proteome</keyword>
<keyword evidence="1" id="KW-1133">Transmembrane helix</keyword>
<dbReference type="HOGENOM" id="CLU_121826_0_0_11"/>
<dbReference type="STRING" id="1224164.B843_04970"/>
<dbReference type="Proteomes" id="UP000019222">
    <property type="component" value="Chromosome"/>
</dbReference>
<dbReference type="eggNOG" id="ENOG5033B4I">
    <property type="taxonomic scope" value="Bacteria"/>
</dbReference>
<proteinExistence type="predicted"/>
<dbReference type="KEGG" id="cvt:B843_04970"/>
<evidence type="ECO:0000313" key="2">
    <source>
        <dbReference type="EMBL" id="AHI22383.1"/>
    </source>
</evidence>
<organism evidence="2 3">
    <name type="scientific">Corynebacterium vitaeruminis DSM 20294</name>
    <dbReference type="NCBI Taxonomy" id="1224164"/>
    <lineage>
        <taxon>Bacteria</taxon>
        <taxon>Bacillati</taxon>
        <taxon>Actinomycetota</taxon>
        <taxon>Actinomycetes</taxon>
        <taxon>Mycobacteriales</taxon>
        <taxon>Corynebacteriaceae</taxon>
        <taxon>Corynebacterium</taxon>
    </lineage>
</organism>
<feature type="transmembrane region" description="Helical" evidence="1">
    <location>
        <begin position="21"/>
        <end position="43"/>
    </location>
</feature>
<evidence type="ECO:0008006" key="4">
    <source>
        <dbReference type="Google" id="ProtNLM"/>
    </source>
</evidence>
<name>W5Y7C8_9CORY</name>
<evidence type="ECO:0000313" key="3">
    <source>
        <dbReference type="Proteomes" id="UP000019222"/>
    </source>
</evidence>